<dbReference type="AlphaFoldDB" id="A0AAW2TMQ9"/>
<dbReference type="EMBL" id="JACGWN010000014">
    <property type="protein sequence ID" value="KAL0406228.1"/>
    <property type="molecule type" value="Genomic_DNA"/>
</dbReference>
<organism evidence="1">
    <name type="scientific">Sesamum latifolium</name>
    <dbReference type="NCBI Taxonomy" id="2727402"/>
    <lineage>
        <taxon>Eukaryota</taxon>
        <taxon>Viridiplantae</taxon>
        <taxon>Streptophyta</taxon>
        <taxon>Embryophyta</taxon>
        <taxon>Tracheophyta</taxon>
        <taxon>Spermatophyta</taxon>
        <taxon>Magnoliopsida</taxon>
        <taxon>eudicotyledons</taxon>
        <taxon>Gunneridae</taxon>
        <taxon>Pentapetalae</taxon>
        <taxon>asterids</taxon>
        <taxon>lamiids</taxon>
        <taxon>Lamiales</taxon>
        <taxon>Pedaliaceae</taxon>
        <taxon>Sesamum</taxon>
    </lineage>
</organism>
<evidence type="ECO:0000313" key="1">
    <source>
        <dbReference type="EMBL" id="KAL0406228.1"/>
    </source>
</evidence>
<protein>
    <submittedName>
        <fullName evidence="1">Uncharacterized protein</fullName>
    </submittedName>
</protein>
<gene>
    <name evidence="1" type="ORF">Slati_3936700</name>
</gene>
<name>A0AAW2TMQ9_9LAMI</name>
<proteinExistence type="predicted"/>
<reference evidence="1" key="2">
    <citation type="journal article" date="2024" name="Plant">
        <title>Genomic evolution and insights into agronomic trait innovations of Sesamum species.</title>
        <authorList>
            <person name="Miao H."/>
            <person name="Wang L."/>
            <person name="Qu L."/>
            <person name="Liu H."/>
            <person name="Sun Y."/>
            <person name="Le M."/>
            <person name="Wang Q."/>
            <person name="Wei S."/>
            <person name="Zheng Y."/>
            <person name="Lin W."/>
            <person name="Duan Y."/>
            <person name="Cao H."/>
            <person name="Xiong S."/>
            <person name="Wang X."/>
            <person name="Wei L."/>
            <person name="Li C."/>
            <person name="Ma Q."/>
            <person name="Ju M."/>
            <person name="Zhao R."/>
            <person name="Li G."/>
            <person name="Mu C."/>
            <person name="Tian Q."/>
            <person name="Mei H."/>
            <person name="Zhang T."/>
            <person name="Gao T."/>
            <person name="Zhang H."/>
        </authorList>
    </citation>
    <scope>NUCLEOTIDE SEQUENCE</scope>
    <source>
        <strain evidence="1">KEN1</strain>
    </source>
</reference>
<comment type="caution">
    <text evidence="1">The sequence shown here is derived from an EMBL/GenBank/DDBJ whole genome shotgun (WGS) entry which is preliminary data.</text>
</comment>
<reference evidence="1" key="1">
    <citation type="submission" date="2020-06" db="EMBL/GenBank/DDBJ databases">
        <authorList>
            <person name="Li T."/>
            <person name="Hu X."/>
            <person name="Zhang T."/>
            <person name="Song X."/>
            <person name="Zhang H."/>
            <person name="Dai N."/>
            <person name="Sheng W."/>
            <person name="Hou X."/>
            <person name="Wei L."/>
        </authorList>
    </citation>
    <scope>NUCLEOTIDE SEQUENCE</scope>
    <source>
        <strain evidence="1">KEN1</strain>
        <tissue evidence="1">Leaf</tissue>
    </source>
</reference>
<accession>A0AAW2TMQ9</accession>
<sequence length="109" mass="12452">MIAGGPTDGDSERARRAHARAARSIMEIDEKMSVGAPIIQFGPADTQGVHLPHNDVLVIFATVANYTIQRILLNQVALWMFYSIKYTNKWSWEISHWSLWIPHYMALQE</sequence>